<dbReference type="SUPFAM" id="SSF52972">
    <property type="entry name" value="ITPase-like"/>
    <property type="match status" value="1"/>
</dbReference>
<accession>A0A0F9RE65</accession>
<dbReference type="PANTHER" id="PTHR43213">
    <property type="entry name" value="BIFUNCTIONAL DTTP/UTP PYROPHOSPHATASE/METHYLTRANSFERASE PROTEIN-RELATED"/>
    <property type="match status" value="1"/>
</dbReference>
<dbReference type="GO" id="GO:0009117">
    <property type="term" value="P:nucleotide metabolic process"/>
    <property type="evidence" value="ECO:0007669"/>
    <property type="project" value="UniProtKB-KW"/>
</dbReference>
<keyword evidence="3" id="KW-0378">Hydrolase</keyword>
<evidence type="ECO:0000256" key="2">
    <source>
        <dbReference type="ARBA" id="ARBA00022490"/>
    </source>
</evidence>
<evidence type="ECO:0000256" key="1">
    <source>
        <dbReference type="ARBA" id="ARBA00004496"/>
    </source>
</evidence>
<reference evidence="5" key="1">
    <citation type="journal article" date="2015" name="Nature">
        <title>Complex archaea that bridge the gap between prokaryotes and eukaryotes.</title>
        <authorList>
            <person name="Spang A."/>
            <person name="Saw J.H."/>
            <person name="Jorgensen S.L."/>
            <person name="Zaremba-Niedzwiedzka K."/>
            <person name="Martijn J."/>
            <person name="Lind A.E."/>
            <person name="van Eijk R."/>
            <person name="Schleper C."/>
            <person name="Guy L."/>
            <person name="Ettema T.J."/>
        </authorList>
    </citation>
    <scope>NUCLEOTIDE SEQUENCE</scope>
</reference>
<dbReference type="GO" id="GO:0005737">
    <property type="term" value="C:cytoplasm"/>
    <property type="evidence" value="ECO:0007669"/>
    <property type="project" value="UniProtKB-SubCell"/>
</dbReference>
<keyword evidence="2" id="KW-0963">Cytoplasm</keyword>
<dbReference type="Pfam" id="PF02545">
    <property type="entry name" value="Maf"/>
    <property type="match status" value="1"/>
</dbReference>
<comment type="caution">
    <text evidence="5">The sequence shown here is derived from an EMBL/GenBank/DDBJ whole genome shotgun (WGS) entry which is preliminary data.</text>
</comment>
<proteinExistence type="inferred from homology"/>
<dbReference type="PANTHER" id="PTHR43213:SF10">
    <property type="entry name" value="7-METHYL-GTP PYROPHOSPHATASE"/>
    <property type="match status" value="1"/>
</dbReference>
<sequence length="197" mass="21291">MLQLILGSSSPFRAEILNKLCLPFIQLSPDIDESAVSGEQPEQLVKRLSEQKAYKIAESHPNALIIGSDQVAVLEGDVLGKPGDHVNAVKQLSAASGKTVTFLTGLALLNSQTGHMQSLVETFEVEFKILSASQITFYLHQEQPYQCAGSFKSEGFGISLFSKLKGNDPNSLIGLPLIRLISLLEAEGIDVLQPNQS</sequence>
<dbReference type="FunFam" id="3.90.950.10:FF:000005">
    <property type="entry name" value="7-methyl-GTP pyrophosphatase"/>
    <property type="match status" value="1"/>
</dbReference>
<dbReference type="CDD" id="cd00555">
    <property type="entry name" value="Maf"/>
    <property type="match status" value="1"/>
</dbReference>
<dbReference type="EMBL" id="LAZR01000984">
    <property type="protein sequence ID" value="KKN53184.1"/>
    <property type="molecule type" value="Genomic_DNA"/>
</dbReference>
<organism evidence="5">
    <name type="scientific">marine sediment metagenome</name>
    <dbReference type="NCBI Taxonomy" id="412755"/>
    <lineage>
        <taxon>unclassified sequences</taxon>
        <taxon>metagenomes</taxon>
        <taxon>ecological metagenomes</taxon>
    </lineage>
</organism>
<evidence type="ECO:0000313" key="5">
    <source>
        <dbReference type="EMBL" id="KKN53184.1"/>
    </source>
</evidence>
<comment type="subcellular location">
    <subcellularLocation>
        <location evidence="1">Cytoplasm</location>
    </subcellularLocation>
</comment>
<protein>
    <recommendedName>
        <fullName evidence="6">7-methyl-GTP pyrophosphatase</fullName>
    </recommendedName>
</protein>
<gene>
    <name evidence="5" type="ORF">LCGC14_0605050</name>
</gene>
<keyword evidence="4" id="KW-0546">Nucleotide metabolism</keyword>
<evidence type="ECO:0008006" key="6">
    <source>
        <dbReference type="Google" id="ProtNLM"/>
    </source>
</evidence>
<evidence type="ECO:0000256" key="3">
    <source>
        <dbReference type="ARBA" id="ARBA00022801"/>
    </source>
</evidence>
<evidence type="ECO:0000256" key="4">
    <source>
        <dbReference type="ARBA" id="ARBA00023080"/>
    </source>
</evidence>
<name>A0A0F9RE65_9ZZZZ</name>
<dbReference type="AlphaFoldDB" id="A0A0F9RE65"/>
<dbReference type="Gene3D" id="3.90.950.10">
    <property type="match status" value="1"/>
</dbReference>
<dbReference type="InterPro" id="IPR003697">
    <property type="entry name" value="Maf-like"/>
</dbReference>
<dbReference type="InterPro" id="IPR029001">
    <property type="entry name" value="ITPase-like_fam"/>
</dbReference>
<dbReference type="GO" id="GO:0047429">
    <property type="term" value="F:nucleoside triphosphate diphosphatase activity"/>
    <property type="evidence" value="ECO:0007669"/>
    <property type="project" value="InterPro"/>
</dbReference>
<dbReference type="PIRSF" id="PIRSF006305">
    <property type="entry name" value="Maf"/>
    <property type="match status" value="1"/>
</dbReference>
<dbReference type="HAMAP" id="MF_00528">
    <property type="entry name" value="Maf"/>
    <property type="match status" value="1"/>
</dbReference>
<dbReference type="NCBIfam" id="TIGR00172">
    <property type="entry name" value="maf"/>
    <property type="match status" value="1"/>
</dbReference>